<organism evidence="1 2">
    <name type="scientific">Plasmodium falciparum FCH/4</name>
    <dbReference type="NCBI Taxonomy" id="1036724"/>
    <lineage>
        <taxon>Eukaryota</taxon>
        <taxon>Sar</taxon>
        <taxon>Alveolata</taxon>
        <taxon>Apicomplexa</taxon>
        <taxon>Aconoidasida</taxon>
        <taxon>Haemosporida</taxon>
        <taxon>Plasmodiidae</taxon>
        <taxon>Plasmodium</taxon>
        <taxon>Plasmodium (Laverania)</taxon>
    </lineage>
</organism>
<dbReference type="AlphaFoldDB" id="A0A024VPG5"/>
<dbReference type="Proteomes" id="UP000030656">
    <property type="component" value="Unassembled WGS sequence"/>
</dbReference>
<proteinExistence type="predicted"/>
<sequence>MESNNKFANEPSTDDPFNKIAAEVFKNDIYKFQEINDALYKEEQQNNK</sequence>
<protein>
    <submittedName>
        <fullName evidence="1">Uncharacterized protein</fullName>
    </submittedName>
</protein>
<dbReference type="EMBL" id="KI927949">
    <property type="protein sequence ID" value="ETW29781.1"/>
    <property type="molecule type" value="Genomic_DNA"/>
</dbReference>
<evidence type="ECO:0000313" key="2">
    <source>
        <dbReference type="Proteomes" id="UP000030656"/>
    </source>
</evidence>
<gene>
    <name evidence="1" type="ORF">PFFCH_02748</name>
</gene>
<evidence type="ECO:0000313" key="1">
    <source>
        <dbReference type="EMBL" id="ETW29781.1"/>
    </source>
</evidence>
<name>A0A024VPG5_PLAFA</name>
<reference evidence="1 2" key="2">
    <citation type="submission" date="2013-02" db="EMBL/GenBank/DDBJ databases">
        <title>The Genome Sequence of Plasmodium falciparum FCH/4.</title>
        <authorList>
            <consortium name="The Broad Institute Genome Sequencing Platform"/>
            <consortium name="The Broad Institute Genome Sequencing Center for Infectious Disease"/>
            <person name="Neafsey D."/>
            <person name="Cheeseman I."/>
            <person name="Volkman S."/>
            <person name="Adams J."/>
            <person name="Walker B."/>
            <person name="Young S.K."/>
            <person name="Zeng Q."/>
            <person name="Gargeya S."/>
            <person name="Fitzgerald M."/>
            <person name="Haas B."/>
            <person name="Abouelleil A."/>
            <person name="Alvarado L."/>
            <person name="Arachchi H.M."/>
            <person name="Berlin A.M."/>
            <person name="Chapman S.B."/>
            <person name="Dewar J."/>
            <person name="Goldberg J."/>
            <person name="Griggs A."/>
            <person name="Gujja S."/>
            <person name="Hansen M."/>
            <person name="Howarth C."/>
            <person name="Imamovic A."/>
            <person name="Larimer J."/>
            <person name="McCowan C."/>
            <person name="Murphy C."/>
            <person name="Neiman D."/>
            <person name="Pearson M."/>
            <person name="Priest M."/>
            <person name="Roberts A."/>
            <person name="Saif S."/>
            <person name="Shea T."/>
            <person name="Sisk P."/>
            <person name="Sykes S."/>
            <person name="Wortman J."/>
            <person name="Nusbaum C."/>
            <person name="Birren B."/>
        </authorList>
    </citation>
    <scope>NUCLEOTIDE SEQUENCE [LARGE SCALE GENOMIC DNA]</scope>
    <source>
        <strain evidence="1 2">FCH/4</strain>
    </source>
</reference>
<dbReference type="OrthoDB" id="10249039at2759"/>
<accession>A0A024VPG5</accession>
<reference evidence="1 2" key="1">
    <citation type="submission" date="2013-02" db="EMBL/GenBank/DDBJ databases">
        <title>The Genome Annotation of Plasmodium falciparum FCH/4.</title>
        <authorList>
            <consortium name="The Broad Institute Genome Sequencing Platform"/>
            <consortium name="The Broad Institute Genome Sequencing Center for Infectious Disease"/>
            <person name="Neafsey D."/>
            <person name="Hoffman S."/>
            <person name="Volkman S."/>
            <person name="Rosenthal P."/>
            <person name="Walker B."/>
            <person name="Young S.K."/>
            <person name="Zeng Q."/>
            <person name="Gargeya S."/>
            <person name="Fitzgerald M."/>
            <person name="Haas B."/>
            <person name="Abouelleil A."/>
            <person name="Allen A.W."/>
            <person name="Alvarado L."/>
            <person name="Arachchi H.M."/>
            <person name="Berlin A.M."/>
            <person name="Chapman S.B."/>
            <person name="Gainer-Dewar J."/>
            <person name="Goldberg J."/>
            <person name="Griggs A."/>
            <person name="Gujja S."/>
            <person name="Hansen M."/>
            <person name="Howarth C."/>
            <person name="Imamovic A."/>
            <person name="Ireland A."/>
            <person name="Larimer J."/>
            <person name="McCowan C."/>
            <person name="Murphy C."/>
            <person name="Pearson M."/>
            <person name="Poon T.W."/>
            <person name="Priest M."/>
            <person name="Roberts A."/>
            <person name="Saif S."/>
            <person name="Shea T."/>
            <person name="Sisk P."/>
            <person name="Sykes S."/>
            <person name="Wortman J."/>
            <person name="Nusbaum C."/>
            <person name="Birren B."/>
        </authorList>
    </citation>
    <scope>NUCLEOTIDE SEQUENCE [LARGE SCALE GENOMIC DNA]</scope>
    <source>
        <strain evidence="1 2">FCH/4</strain>
    </source>
</reference>